<dbReference type="Pfam" id="PF13175">
    <property type="entry name" value="AAA_15"/>
    <property type="match status" value="1"/>
</dbReference>
<gene>
    <name evidence="2" type="ORF">DesyoDRAFT_1556</name>
</gene>
<accession>H5Y2K3</accession>
<keyword evidence="3" id="KW-1185">Reference proteome</keyword>
<dbReference type="InterPro" id="IPR027417">
    <property type="entry name" value="P-loop_NTPase"/>
</dbReference>
<evidence type="ECO:0000313" key="2">
    <source>
        <dbReference type="EMBL" id="EHQ88694.1"/>
    </source>
</evidence>
<dbReference type="AlphaFoldDB" id="H5Y2K3"/>
<dbReference type="HOGENOM" id="CLU_3042816_0_0_9"/>
<dbReference type="Gene3D" id="3.40.50.300">
    <property type="entry name" value="P-loop containing nucleotide triphosphate hydrolases"/>
    <property type="match status" value="1"/>
</dbReference>
<name>H5Y2K3_9FIRM</name>
<dbReference type="Proteomes" id="UP000005104">
    <property type="component" value="Chromosome"/>
</dbReference>
<dbReference type="EMBL" id="CM001441">
    <property type="protein sequence ID" value="EHQ88694.1"/>
    <property type="molecule type" value="Genomic_DNA"/>
</dbReference>
<sequence length="54" mass="5981">MGDNMHIKNLKISNMGYIKSSDLRFESNNINIIQGANGSGKTTVLAVLYSMFQD</sequence>
<evidence type="ECO:0000259" key="1">
    <source>
        <dbReference type="Pfam" id="PF13175"/>
    </source>
</evidence>
<feature type="domain" description="Endonuclease GajA/Old nuclease/RecF-like AAA" evidence="1">
    <location>
        <begin position="5"/>
        <end position="53"/>
    </location>
</feature>
<dbReference type="OrthoDB" id="9801813at2"/>
<protein>
    <recommendedName>
        <fullName evidence="1">Endonuclease GajA/Old nuclease/RecF-like AAA domain-containing protein</fullName>
    </recommendedName>
</protein>
<evidence type="ECO:0000313" key="3">
    <source>
        <dbReference type="Proteomes" id="UP000005104"/>
    </source>
</evidence>
<reference evidence="2 3" key="1">
    <citation type="submission" date="2011-11" db="EMBL/GenBank/DDBJ databases">
        <title>The Noncontiguous Finished genome of Desulfosporosinus youngiae DSM 17734.</title>
        <authorList>
            <consortium name="US DOE Joint Genome Institute (JGI-PGF)"/>
            <person name="Lucas S."/>
            <person name="Han J."/>
            <person name="Lapidus A."/>
            <person name="Cheng J.-F."/>
            <person name="Goodwin L."/>
            <person name="Pitluck S."/>
            <person name="Peters L."/>
            <person name="Ovchinnikova G."/>
            <person name="Lu M."/>
            <person name="Land M.L."/>
            <person name="Hauser L."/>
            <person name="Pester M."/>
            <person name="Spring S."/>
            <person name="Ollivier B."/>
            <person name="Rattei T."/>
            <person name="Klenk H.-P."/>
            <person name="Wagner M."/>
            <person name="Loy A."/>
            <person name="Woyke T.J."/>
        </authorList>
    </citation>
    <scope>NUCLEOTIDE SEQUENCE [LARGE SCALE GENOMIC DNA]</scope>
    <source>
        <strain evidence="2 3">DSM 17734</strain>
    </source>
</reference>
<proteinExistence type="predicted"/>
<dbReference type="InterPro" id="IPR041685">
    <property type="entry name" value="AAA_GajA/Old/RecF-like"/>
</dbReference>
<organism evidence="2 3">
    <name type="scientific">Desulfosporosinus youngiae DSM 17734</name>
    <dbReference type="NCBI Taxonomy" id="768710"/>
    <lineage>
        <taxon>Bacteria</taxon>
        <taxon>Bacillati</taxon>
        <taxon>Bacillota</taxon>
        <taxon>Clostridia</taxon>
        <taxon>Eubacteriales</taxon>
        <taxon>Desulfitobacteriaceae</taxon>
        <taxon>Desulfosporosinus</taxon>
    </lineage>
</organism>
<dbReference type="SUPFAM" id="SSF52540">
    <property type="entry name" value="P-loop containing nucleoside triphosphate hydrolases"/>
    <property type="match status" value="1"/>
</dbReference>